<reference evidence="4 5" key="1">
    <citation type="submission" date="2021-03" db="EMBL/GenBank/DDBJ databases">
        <title>Fibrella sp. HMF5405 genome sequencing and assembly.</title>
        <authorList>
            <person name="Kang H."/>
            <person name="Kim H."/>
            <person name="Bae S."/>
            <person name="Joh K."/>
        </authorList>
    </citation>
    <scope>NUCLEOTIDE SEQUENCE [LARGE SCALE GENOMIC DNA]</scope>
    <source>
        <strain evidence="4 5">HMF5405</strain>
    </source>
</reference>
<protein>
    <submittedName>
        <fullName evidence="4">Aldose 1-epimerase family protein</fullName>
    </submittedName>
</protein>
<evidence type="ECO:0000256" key="2">
    <source>
        <dbReference type="ARBA" id="ARBA00011245"/>
    </source>
</evidence>
<organism evidence="4 5">
    <name type="scientific">Fibrella forsythiae</name>
    <dbReference type="NCBI Taxonomy" id="2817061"/>
    <lineage>
        <taxon>Bacteria</taxon>
        <taxon>Pseudomonadati</taxon>
        <taxon>Bacteroidota</taxon>
        <taxon>Cytophagia</taxon>
        <taxon>Cytophagales</taxon>
        <taxon>Spirosomataceae</taxon>
        <taxon>Fibrella</taxon>
    </lineage>
</organism>
<proteinExistence type="predicted"/>
<dbReference type="Pfam" id="PF01263">
    <property type="entry name" value="Aldose_epim"/>
    <property type="match status" value="1"/>
</dbReference>
<evidence type="ECO:0000256" key="3">
    <source>
        <dbReference type="ARBA" id="ARBA00022837"/>
    </source>
</evidence>
<accession>A0ABS3JHJ4</accession>
<comment type="cofactor">
    <cofactor evidence="1">
        <name>Ca(2+)</name>
        <dbReference type="ChEBI" id="CHEBI:29108"/>
    </cofactor>
</comment>
<dbReference type="InterPro" id="IPR014718">
    <property type="entry name" value="GH-type_carb-bd"/>
</dbReference>
<comment type="subunit">
    <text evidence="2">Monomer.</text>
</comment>
<name>A0ABS3JHJ4_9BACT</name>
<dbReference type="RefSeq" id="WP_207329448.1">
    <property type="nucleotide sequence ID" value="NZ_JAFMYW010000003.1"/>
</dbReference>
<keyword evidence="5" id="KW-1185">Reference proteome</keyword>
<dbReference type="InterPro" id="IPR011013">
    <property type="entry name" value="Gal_mutarotase_sf_dom"/>
</dbReference>
<evidence type="ECO:0000313" key="4">
    <source>
        <dbReference type="EMBL" id="MBO0949491.1"/>
    </source>
</evidence>
<dbReference type="CDD" id="cd09024">
    <property type="entry name" value="Aldose_epim_lacX"/>
    <property type="match status" value="1"/>
</dbReference>
<dbReference type="Gene3D" id="2.70.98.10">
    <property type="match status" value="1"/>
</dbReference>
<keyword evidence="3" id="KW-0106">Calcium</keyword>
<dbReference type="InterPro" id="IPR008183">
    <property type="entry name" value="Aldose_1/G6P_1-epimerase"/>
</dbReference>
<sequence>MTHTLQNQYLRVGIRDQGAELTSIFNRQTGIEHLWQADPNVWPWHAPNLFPVVGGQTNDQIVVDGRTYPLKRHGFARTSEFICTESSTEFASFELHSSEATKAVYPYDFVFEITYELDGSELTVTYRVKNKGTDNMFMSVGAHPAFNVPFQPGEDYTDYYIEFERDGSLETSLLGADGLLSGEKARISLDNRQLNLTPTLFDNDALVLLTLKSRQVTLKSRKNNHSIRLDFAVFPYLGIWAKPGAPFVCIEPWLGVADTSSKPRPIEGKQGIHRIRPGNSFVAHYSITVKS</sequence>
<dbReference type="SUPFAM" id="SSF74650">
    <property type="entry name" value="Galactose mutarotase-like"/>
    <property type="match status" value="1"/>
</dbReference>
<dbReference type="InterPro" id="IPR037481">
    <property type="entry name" value="LacX"/>
</dbReference>
<dbReference type="EMBL" id="JAFMYW010000003">
    <property type="protein sequence ID" value="MBO0949491.1"/>
    <property type="molecule type" value="Genomic_DNA"/>
</dbReference>
<comment type="caution">
    <text evidence="4">The sequence shown here is derived from an EMBL/GenBank/DDBJ whole genome shotgun (WGS) entry which is preliminary data.</text>
</comment>
<evidence type="ECO:0000313" key="5">
    <source>
        <dbReference type="Proteomes" id="UP000664628"/>
    </source>
</evidence>
<evidence type="ECO:0000256" key="1">
    <source>
        <dbReference type="ARBA" id="ARBA00001913"/>
    </source>
</evidence>
<dbReference type="Proteomes" id="UP000664628">
    <property type="component" value="Unassembled WGS sequence"/>
</dbReference>
<gene>
    <name evidence="4" type="ORF">J2I46_12925</name>
</gene>